<comment type="caution">
    <text evidence="3">The sequence shown here is derived from an EMBL/GenBank/DDBJ whole genome shotgun (WGS) entry which is preliminary data.</text>
</comment>
<keyword evidence="5" id="KW-1185">Reference proteome</keyword>
<dbReference type="Proteomes" id="UP000621390">
    <property type="component" value="Unassembled WGS sequence"/>
</dbReference>
<keyword evidence="1" id="KW-1133">Transmembrane helix</keyword>
<dbReference type="Proteomes" id="UP000655994">
    <property type="component" value="Unassembled WGS sequence"/>
</dbReference>
<dbReference type="EMBL" id="JAEMOP010000002">
    <property type="protein sequence ID" value="MBJ7315114.1"/>
    <property type="molecule type" value="Genomic_DNA"/>
</dbReference>
<evidence type="ECO:0000313" key="5">
    <source>
        <dbReference type="Proteomes" id="UP000655994"/>
    </source>
</evidence>
<dbReference type="AlphaFoldDB" id="A0A8I1G3L9"/>
<dbReference type="RefSeq" id="WP_054487189.1">
    <property type="nucleotide sequence ID" value="NZ_CAXAWT010000003.1"/>
</dbReference>
<protein>
    <submittedName>
        <fullName evidence="3">Uncharacterized protein</fullName>
    </submittedName>
</protein>
<organism evidence="3 4">
    <name type="scientific">Idiomarina abyssalis</name>
    <dbReference type="NCBI Taxonomy" id="86102"/>
    <lineage>
        <taxon>Bacteria</taxon>
        <taxon>Pseudomonadati</taxon>
        <taxon>Pseudomonadota</taxon>
        <taxon>Gammaproteobacteria</taxon>
        <taxon>Alteromonadales</taxon>
        <taxon>Idiomarinaceae</taxon>
        <taxon>Idiomarina</taxon>
    </lineage>
</organism>
<dbReference type="EMBL" id="JAEMOS010000032">
    <property type="protein sequence ID" value="MBJ7267377.1"/>
    <property type="molecule type" value="Genomic_DNA"/>
</dbReference>
<evidence type="ECO:0000313" key="2">
    <source>
        <dbReference type="EMBL" id="MBJ7267377.1"/>
    </source>
</evidence>
<feature type="transmembrane region" description="Helical" evidence="1">
    <location>
        <begin position="13"/>
        <end position="38"/>
    </location>
</feature>
<keyword evidence="1" id="KW-0472">Membrane</keyword>
<evidence type="ECO:0000313" key="4">
    <source>
        <dbReference type="Proteomes" id="UP000621390"/>
    </source>
</evidence>
<accession>A0A8I1G3L9</accession>
<gene>
    <name evidence="2" type="ORF">JHC10_10550</name>
    <name evidence="3" type="ORF">JHC11_03760</name>
</gene>
<reference evidence="3 5" key="1">
    <citation type="submission" date="2020-09" db="EMBL/GenBank/DDBJ databases">
        <title>Draft Genomes of Bacterial Isolates from North Pond Shallow Sediments.</title>
        <authorList>
            <person name="Kiel Reese B."/>
            <person name="Mullis M."/>
            <person name="Weisend R.E."/>
        </authorList>
    </citation>
    <scope>NUCLEOTIDE SEQUENCE</scope>
    <source>
        <strain evidence="3">KJE-2</strain>
        <strain evidence="2 5">KJE-3</strain>
    </source>
</reference>
<evidence type="ECO:0000313" key="3">
    <source>
        <dbReference type="EMBL" id="MBJ7315114.1"/>
    </source>
</evidence>
<keyword evidence="1" id="KW-0812">Transmembrane</keyword>
<evidence type="ECO:0000256" key="1">
    <source>
        <dbReference type="SAM" id="Phobius"/>
    </source>
</evidence>
<dbReference type="OrthoDB" id="6241167at2"/>
<proteinExistence type="predicted"/>
<sequence>MIRKESGQASTEWLLISLLIMTVLLIVEEQFSLIDYLIETGRKAKEFYHFIWRYLVLIPGGSS</sequence>
<name>A0A8I1G3L9_9GAMM</name>